<evidence type="ECO:0000313" key="3">
    <source>
        <dbReference type="Proteomes" id="UP000279673"/>
    </source>
</evidence>
<comment type="caution">
    <text evidence="2">The sequence shown here is derived from an EMBL/GenBank/DDBJ whole genome shotgun (WGS) entry which is preliminary data.</text>
</comment>
<accession>A0A421BRZ6</accession>
<proteinExistence type="predicted"/>
<gene>
    <name evidence="2" type="ORF">DYS74_07450</name>
</gene>
<dbReference type="AlphaFoldDB" id="A0A421BRZ6"/>
<keyword evidence="1" id="KW-0472">Membrane</keyword>
<dbReference type="EMBL" id="RCHI01000005">
    <property type="protein sequence ID" value="RLL71057.1"/>
    <property type="molecule type" value="Genomic_DNA"/>
</dbReference>
<protein>
    <submittedName>
        <fullName evidence="2">Uncharacterized protein</fullName>
    </submittedName>
</protein>
<evidence type="ECO:0000313" key="2">
    <source>
        <dbReference type="EMBL" id="RLL71057.1"/>
    </source>
</evidence>
<keyword evidence="3" id="KW-1185">Reference proteome</keyword>
<keyword evidence="1" id="KW-0812">Transmembrane</keyword>
<sequence length="60" mass="6309">MTKTLCPACGRPIPDGQMTCACGAPTPRVHPPQGRTVLLSWIATVGGMAGLLWLAATYLR</sequence>
<organism evidence="2 3">
    <name type="scientific">Paenirhodobacter hankyongi</name>
    <dbReference type="NCBI Taxonomy" id="2294033"/>
    <lineage>
        <taxon>Bacteria</taxon>
        <taxon>Pseudomonadati</taxon>
        <taxon>Pseudomonadota</taxon>
        <taxon>Alphaproteobacteria</taxon>
        <taxon>Rhodobacterales</taxon>
        <taxon>Rhodobacter group</taxon>
        <taxon>Paenirhodobacter</taxon>
    </lineage>
</organism>
<dbReference type="Proteomes" id="UP000279673">
    <property type="component" value="Unassembled WGS sequence"/>
</dbReference>
<evidence type="ECO:0000256" key="1">
    <source>
        <dbReference type="SAM" id="Phobius"/>
    </source>
</evidence>
<feature type="transmembrane region" description="Helical" evidence="1">
    <location>
        <begin position="38"/>
        <end position="59"/>
    </location>
</feature>
<reference evidence="2 3" key="1">
    <citation type="submission" date="2018-10" db="EMBL/GenBank/DDBJ databases">
        <title>Rhodobacter sp . BO-81.</title>
        <authorList>
            <person name="Im W.T."/>
        </authorList>
    </citation>
    <scope>NUCLEOTIDE SEQUENCE [LARGE SCALE GENOMIC DNA]</scope>
    <source>
        <strain evidence="2 3">BO-81</strain>
    </source>
</reference>
<dbReference type="RefSeq" id="WP_121532413.1">
    <property type="nucleotide sequence ID" value="NZ_RCHI01000005.1"/>
</dbReference>
<keyword evidence="1" id="KW-1133">Transmembrane helix</keyword>
<name>A0A421BRZ6_9RHOB</name>